<gene>
    <name evidence="2" type="ORF">Pmani_015943</name>
</gene>
<evidence type="ECO:0000313" key="2">
    <source>
        <dbReference type="EMBL" id="KAK4312647.1"/>
    </source>
</evidence>
<evidence type="ECO:0000313" key="3">
    <source>
        <dbReference type="Proteomes" id="UP001292094"/>
    </source>
</evidence>
<protein>
    <submittedName>
        <fullName evidence="2">Uncharacterized protein</fullName>
    </submittedName>
</protein>
<dbReference type="Proteomes" id="UP001292094">
    <property type="component" value="Unassembled WGS sequence"/>
</dbReference>
<dbReference type="EMBL" id="JAWZYT010001393">
    <property type="protein sequence ID" value="KAK4312647.1"/>
    <property type="molecule type" value="Genomic_DNA"/>
</dbReference>
<keyword evidence="3" id="KW-1185">Reference proteome</keyword>
<proteinExistence type="predicted"/>
<feature type="region of interest" description="Disordered" evidence="1">
    <location>
        <begin position="71"/>
        <end position="117"/>
    </location>
</feature>
<dbReference type="AlphaFoldDB" id="A0AAE1U784"/>
<reference evidence="2" key="1">
    <citation type="submission" date="2023-11" db="EMBL/GenBank/DDBJ databases">
        <title>Genome assemblies of two species of porcelain crab, Petrolisthes cinctipes and Petrolisthes manimaculis (Anomura: Porcellanidae).</title>
        <authorList>
            <person name="Angst P."/>
        </authorList>
    </citation>
    <scope>NUCLEOTIDE SEQUENCE</scope>
    <source>
        <strain evidence="2">PB745_02</strain>
        <tissue evidence="2">Gill</tissue>
    </source>
</reference>
<feature type="compositionally biased region" description="Polar residues" evidence="1">
    <location>
        <begin position="71"/>
        <end position="83"/>
    </location>
</feature>
<sequence length="141" mass="16188">MALQEQGTNWSPRVTRHLAFLCEFTTDIHHIRVEDNTVADALSRSLLPQPNIYAIQQIPLLNYQAIASAQDTHTSKTYSQAEPQTAEHPPPMPPHLDAANKPPHHHQYQQHPLTPLPRWSNRMMMSMPQFQRVMYPGPARQ</sequence>
<evidence type="ECO:0000256" key="1">
    <source>
        <dbReference type="SAM" id="MobiDB-lite"/>
    </source>
</evidence>
<comment type="caution">
    <text evidence="2">The sequence shown here is derived from an EMBL/GenBank/DDBJ whole genome shotgun (WGS) entry which is preliminary data.</text>
</comment>
<name>A0AAE1U784_9EUCA</name>
<organism evidence="2 3">
    <name type="scientific">Petrolisthes manimaculis</name>
    <dbReference type="NCBI Taxonomy" id="1843537"/>
    <lineage>
        <taxon>Eukaryota</taxon>
        <taxon>Metazoa</taxon>
        <taxon>Ecdysozoa</taxon>
        <taxon>Arthropoda</taxon>
        <taxon>Crustacea</taxon>
        <taxon>Multicrustacea</taxon>
        <taxon>Malacostraca</taxon>
        <taxon>Eumalacostraca</taxon>
        <taxon>Eucarida</taxon>
        <taxon>Decapoda</taxon>
        <taxon>Pleocyemata</taxon>
        <taxon>Anomura</taxon>
        <taxon>Galatheoidea</taxon>
        <taxon>Porcellanidae</taxon>
        <taxon>Petrolisthes</taxon>
    </lineage>
</organism>
<accession>A0AAE1U784</accession>